<keyword evidence="2" id="KW-1185">Reference proteome</keyword>
<protein>
    <submittedName>
        <fullName evidence="1">Uncharacterized protein</fullName>
    </submittedName>
</protein>
<organism evidence="1 2">
    <name type="scientific">Bimuria novae-zelandiae CBS 107.79</name>
    <dbReference type="NCBI Taxonomy" id="1447943"/>
    <lineage>
        <taxon>Eukaryota</taxon>
        <taxon>Fungi</taxon>
        <taxon>Dikarya</taxon>
        <taxon>Ascomycota</taxon>
        <taxon>Pezizomycotina</taxon>
        <taxon>Dothideomycetes</taxon>
        <taxon>Pleosporomycetidae</taxon>
        <taxon>Pleosporales</taxon>
        <taxon>Massarineae</taxon>
        <taxon>Didymosphaeriaceae</taxon>
        <taxon>Bimuria</taxon>
    </lineage>
</organism>
<dbReference type="AlphaFoldDB" id="A0A6A5VB08"/>
<sequence>MRQLKARNEELQTAAEKDTAIRKKLEFELDLASYETRRSKEALEAEKKRVAQLKGVIDIKQRMTKLLTTKKDALQVQNHDLFRKQQQYETKFRNIASQLDWAFPQIGIEETKSRERTPCAKTSPNPALLVSSTRRIQTESILQSAANALIMLSLVVLKTSNKMSNTLKHSYSSLKQCKPIWKLWRSRRWKRKRISNMSSRSYVRGSRRKRHRKIRSRQVWPRHCDIVGRPWGLP</sequence>
<accession>A0A6A5VB08</accession>
<name>A0A6A5VB08_9PLEO</name>
<dbReference type="Proteomes" id="UP000800036">
    <property type="component" value="Unassembled WGS sequence"/>
</dbReference>
<evidence type="ECO:0000313" key="2">
    <source>
        <dbReference type="Proteomes" id="UP000800036"/>
    </source>
</evidence>
<gene>
    <name evidence="1" type="ORF">BU23DRAFT_139486</name>
</gene>
<dbReference type="EMBL" id="ML976682">
    <property type="protein sequence ID" value="KAF1973172.1"/>
    <property type="molecule type" value="Genomic_DNA"/>
</dbReference>
<proteinExistence type="predicted"/>
<evidence type="ECO:0000313" key="1">
    <source>
        <dbReference type="EMBL" id="KAF1973172.1"/>
    </source>
</evidence>
<reference evidence="1" key="1">
    <citation type="journal article" date="2020" name="Stud. Mycol.">
        <title>101 Dothideomycetes genomes: a test case for predicting lifestyles and emergence of pathogens.</title>
        <authorList>
            <person name="Haridas S."/>
            <person name="Albert R."/>
            <person name="Binder M."/>
            <person name="Bloem J."/>
            <person name="Labutti K."/>
            <person name="Salamov A."/>
            <person name="Andreopoulos B."/>
            <person name="Baker S."/>
            <person name="Barry K."/>
            <person name="Bills G."/>
            <person name="Bluhm B."/>
            <person name="Cannon C."/>
            <person name="Castanera R."/>
            <person name="Culley D."/>
            <person name="Daum C."/>
            <person name="Ezra D."/>
            <person name="Gonzalez J."/>
            <person name="Henrissat B."/>
            <person name="Kuo A."/>
            <person name="Liang C."/>
            <person name="Lipzen A."/>
            <person name="Lutzoni F."/>
            <person name="Magnuson J."/>
            <person name="Mondo S."/>
            <person name="Nolan M."/>
            <person name="Ohm R."/>
            <person name="Pangilinan J."/>
            <person name="Park H.-J."/>
            <person name="Ramirez L."/>
            <person name="Alfaro M."/>
            <person name="Sun H."/>
            <person name="Tritt A."/>
            <person name="Yoshinaga Y."/>
            <person name="Zwiers L.-H."/>
            <person name="Turgeon B."/>
            <person name="Goodwin S."/>
            <person name="Spatafora J."/>
            <person name="Crous P."/>
            <person name="Grigoriev I."/>
        </authorList>
    </citation>
    <scope>NUCLEOTIDE SEQUENCE</scope>
    <source>
        <strain evidence="1">CBS 107.79</strain>
    </source>
</reference>